<dbReference type="SUPFAM" id="SSF54909">
    <property type="entry name" value="Dimeric alpha+beta barrel"/>
    <property type="match status" value="1"/>
</dbReference>
<evidence type="ECO:0000313" key="3">
    <source>
        <dbReference type="Proteomes" id="UP001139494"/>
    </source>
</evidence>
<dbReference type="GO" id="GO:0004497">
    <property type="term" value="F:monooxygenase activity"/>
    <property type="evidence" value="ECO:0007669"/>
    <property type="project" value="UniProtKB-KW"/>
</dbReference>
<gene>
    <name evidence="2" type="ORF">KM295_14775</name>
</gene>
<comment type="caution">
    <text evidence="2">The sequence shown here is derived from an EMBL/GenBank/DDBJ whole genome shotgun (WGS) entry which is preliminary data.</text>
</comment>
<dbReference type="Pfam" id="PF03992">
    <property type="entry name" value="ABM"/>
    <property type="match status" value="1"/>
</dbReference>
<keyword evidence="2" id="KW-0503">Monooxygenase</keyword>
<evidence type="ECO:0000313" key="2">
    <source>
        <dbReference type="EMBL" id="MCQ4334719.1"/>
    </source>
</evidence>
<sequence>MVLNNKEGSGYLLLAYWDSETAFDQWTETDEFEAAHEELFGAMFLEPEYVDRYESADTISAP</sequence>
<dbReference type="InterPro" id="IPR007138">
    <property type="entry name" value="ABM_dom"/>
</dbReference>
<accession>A0A9R1CW71</accession>
<name>A0A9R1CW71_9EURY</name>
<dbReference type="EMBL" id="JAHLKM010000034">
    <property type="protein sequence ID" value="MCQ4334719.1"/>
    <property type="molecule type" value="Genomic_DNA"/>
</dbReference>
<reference evidence="2" key="1">
    <citation type="journal article" date="2023" name="Front. Microbiol.">
        <title>Genomic-based phylogenetic and metabolic analyses of the genus Natronomonas, and description of Natronomonas aquatica sp. nov.</title>
        <authorList>
            <person name="Garcia-Roldan A."/>
            <person name="Duran-Viseras A."/>
            <person name="de la Haba R.R."/>
            <person name="Corral P."/>
            <person name="Sanchez-Porro C."/>
            <person name="Ventosa A."/>
        </authorList>
    </citation>
    <scope>NUCLEOTIDE SEQUENCE</scope>
    <source>
        <strain evidence="2">F2-12</strain>
    </source>
</reference>
<keyword evidence="2" id="KW-0560">Oxidoreductase</keyword>
<dbReference type="Gene3D" id="3.30.70.100">
    <property type="match status" value="1"/>
</dbReference>
<dbReference type="InterPro" id="IPR011008">
    <property type="entry name" value="Dimeric_a/b-barrel"/>
</dbReference>
<evidence type="ECO:0000259" key="1">
    <source>
        <dbReference type="Pfam" id="PF03992"/>
    </source>
</evidence>
<dbReference type="AlphaFoldDB" id="A0A9R1CW71"/>
<dbReference type="RefSeq" id="WP_256030799.1">
    <property type="nucleotide sequence ID" value="NZ_JAHLKM010000034.1"/>
</dbReference>
<protein>
    <submittedName>
        <fullName evidence="2">Antibiotic biosynthesis monooxygenase</fullName>
    </submittedName>
</protein>
<organism evidence="2 3">
    <name type="scientific">Natronomonas aquatica</name>
    <dbReference type="NCBI Taxonomy" id="2841590"/>
    <lineage>
        <taxon>Archaea</taxon>
        <taxon>Methanobacteriati</taxon>
        <taxon>Methanobacteriota</taxon>
        <taxon>Stenosarchaea group</taxon>
        <taxon>Halobacteria</taxon>
        <taxon>Halobacteriales</taxon>
        <taxon>Natronomonadaceae</taxon>
        <taxon>Natronomonas</taxon>
    </lineage>
</organism>
<keyword evidence="3" id="KW-1185">Reference proteome</keyword>
<feature type="domain" description="ABM" evidence="1">
    <location>
        <begin position="3"/>
        <end position="37"/>
    </location>
</feature>
<dbReference type="Proteomes" id="UP001139494">
    <property type="component" value="Unassembled WGS sequence"/>
</dbReference>
<proteinExistence type="predicted"/>